<accession>A0ABR0K1B1</accession>
<dbReference type="Proteomes" id="UP001345013">
    <property type="component" value="Unassembled WGS sequence"/>
</dbReference>
<dbReference type="CDD" id="cd15465">
    <property type="entry name" value="bS6_mito"/>
    <property type="match status" value="1"/>
</dbReference>
<keyword evidence="3" id="KW-1185">Reference proteome</keyword>
<evidence type="ECO:0000313" key="3">
    <source>
        <dbReference type="Proteomes" id="UP001345013"/>
    </source>
</evidence>
<evidence type="ECO:0000313" key="2">
    <source>
        <dbReference type="EMBL" id="KAK5082507.1"/>
    </source>
</evidence>
<sequence length="137" mass="15540">MLYELIAVVRTGNITYVKDVARTTGSLILSRTGTIRNLSNWGVFDLPRPTVKYQTQHHKGHYFCMTFDSSASVQAEVRRQLGLNPHMIRFSMVKVGDKLGGARNEKGRMEDVDGQLKWKAVKDEVEVLGERNPYSLI</sequence>
<dbReference type="SUPFAM" id="SSF54995">
    <property type="entry name" value="Ribosomal protein S6"/>
    <property type="match status" value="1"/>
</dbReference>
<dbReference type="NCBIfam" id="TIGR00166">
    <property type="entry name" value="S6"/>
    <property type="match status" value="1"/>
</dbReference>
<dbReference type="PANTHER" id="PTHR21011:SF1">
    <property type="entry name" value="SMALL RIBOSOMAL SUBUNIT PROTEIN BS6M"/>
    <property type="match status" value="1"/>
</dbReference>
<comment type="similarity">
    <text evidence="1">Belongs to the bacterial ribosomal protein bS6 family.</text>
</comment>
<dbReference type="InterPro" id="IPR014717">
    <property type="entry name" value="Transl_elong_EF1B/ribsomal_bS6"/>
</dbReference>
<proteinExistence type="inferred from homology"/>
<evidence type="ECO:0000256" key="1">
    <source>
        <dbReference type="ARBA" id="ARBA00009512"/>
    </source>
</evidence>
<organism evidence="2 3">
    <name type="scientific">Lithohypha guttulata</name>
    <dbReference type="NCBI Taxonomy" id="1690604"/>
    <lineage>
        <taxon>Eukaryota</taxon>
        <taxon>Fungi</taxon>
        <taxon>Dikarya</taxon>
        <taxon>Ascomycota</taxon>
        <taxon>Pezizomycotina</taxon>
        <taxon>Eurotiomycetes</taxon>
        <taxon>Chaetothyriomycetidae</taxon>
        <taxon>Chaetothyriales</taxon>
        <taxon>Trichomeriaceae</taxon>
        <taxon>Lithohypha</taxon>
    </lineage>
</organism>
<dbReference type="Pfam" id="PF01250">
    <property type="entry name" value="Ribosomal_S6"/>
    <property type="match status" value="1"/>
</dbReference>
<gene>
    <name evidence="2" type="ORF">LTR24_008005</name>
</gene>
<evidence type="ECO:0008006" key="4">
    <source>
        <dbReference type="Google" id="ProtNLM"/>
    </source>
</evidence>
<comment type="caution">
    <text evidence="2">The sequence shown here is derived from an EMBL/GenBank/DDBJ whole genome shotgun (WGS) entry which is preliminary data.</text>
</comment>
<dbReference type="Gene3D" id="3.30.70.60">
    <property type="match status" value="1"/>
</dbReference>
<dbReference type="PANTHER" id="PTHR21011">
    <property type="entry name" value="MITOCHONDRIAL 28S RIBOSOMAL PROTEIN S6"/>
    <property type="match status" value="1"/>
</dbReference>
<protein>
    <recommendedName>
        <fullName evidence="4">Mitochondrial ribosomal protein S6</fullName>
    </recommendedName>
</protein>
<dbReference type="InterPro" id="IPR000529">
    <property type="entry name" value="Ribosomal_bS6"/>
</dbReference>
<name>A0ABR0K1B1_9EURO</name>
<dbReference type="InterPro" id="IPR035980">
    <property type="entry name" value="Ribosomal_bS6_sf"/>
</dbReference>
<dbReference type="EMBL" id="JAVRRG010000129">
    <property type="protein sequence ID" value="KAK5082507.1"/>
    <property type="molecule type" value="Genomic_DNA"/>
</dbReference>
<reference evidence="2 3" key="1">
    <citation type="submission" date="2023-08" db="EMBL/GenBank/DDBJ databases">
        <title>Black Yeasts Isolated from many extreme environments.</title>
        <authorList>
            <person name="Coleine C."/>
            <person name="Stajich J.E."/>
            <person name="Selbmann L."/>
        </authorList>
    </citation>
    <scope>NUCLEOTIDE SEQUENCE [LARGE SCALE GENOMIC DNA]</scope>
    <source>
        <strain evidence="2 3">CCFEE 5885</strain>
    </source>
</reference>